<keyword evidence="3 7" id="KW-0813">Transport</keyword>
<dbReference type="EMBL" id="LR026964">
    <property type="protein sequence ID" value="VBB72767.1"/>
    <property type="molecule type" value="Genomic_DNA"/>
</dbReference>
<feature type="coiled-coil region" evidence="8">
    <location>
        <begin position="768"/>
        <end position="802"/>
    </location>
</feature>
<feature type="compositionally biased region" description="Basic and acidic residues" evidence="9">
    <location>
        <begin position="1180"/>
        <end position="1198"/>
    </location>
</feature>
<evidence type="ECO:0000256" key="4">
    <source>
        <dbReference type="ARBA" id="ARBA00022927"/>
    </source>
</evidence>
<comment type="subunit">
    <text evidence="7">Homodimer.</text>
</comment>
<name>A0ABY6RWR7_PODCO</name>
<feature type="compositionally biased region" description="Polar residues" evidence="9">
    <location>
        <begin position="1274"/>
        <end position="1289"/>
    </location>
</feature>
<proteinExistence type="inferred from homology"/>
<feature type="domain" description="Autophagy protein ATG17-like" evidence="10">
    <location>
        <begin position="115"/>
        <end position="455"/>
    </location>
</feature>
<dbReference type="InterPro" id="IPR040040">
    <property type="entry name" value="ATG11"/>
</dbReference>
<feature type="compositionally biased region" description="Polar residues" evidence="9">
    <location>
        <begin position="1356"/>
        <end position="1385"/>
    </location>
</feature>
<feature type="region of interest" description="Disordered" evidence="9">
    <location>
        <begin position="602"/>
        <end position="630"/>
    </location>
</feature>
<feature type="coiled-coil region" evidence="8">
    <location>
        <begin position="859"/>
        <end position="942"/>
    </location>
</feature>
<dbReference type="InterPro" id="IPR045326">
    <property type="entry name" value="ATG17-like_dom"/>
</dbReference>
<keyword evidence="7" id="KW-0472">Membrane</keyword>
<keyword evidence="4 7" id="KW-0653">Protein transport</keyword>
<evidence type="ECO:0000256" key="3">
    <source>
        <dbReference type="ARBA" id="ARBA00022448"/>
    </source>
</evidence>
<evidence type="ECO:0000256" key="7">
    <source>
        <dbReference type="RuleBase" id="RU367075"/>
    </source>
</evidence>
<evidence type="ECO:0000256" key="8">
    <source>
        <dbReference type="SAM" id="Coils"/>
    </source>
</evidence>
<comment type="subcellular location">
    <subcellularLocation>
        <location evidence="7">Preautophagosomal structure membrane</location>
        <topology evidence="7">Peripheral membrane protein</topology>
    </subcellularLocation>
    <subcellularLocation>
        <location evidence="7">Vacuole membrane</location>
        <topology evidence="7">Peripheral membrane protein</topology>
    </subcellularLocation>
    <text evidence="7">During pexophagy, accumulates in the vacuolar membrane region, where the peroxisomes contact the vacuole.</text>
</comment>
<evidence type="ECO:0000313" key="13">
    <source>
        <dbReference type="Proteomes" id="UP000280685"/>
    </source>
</evidence>
<feature type="compositionally biased region" description="Polar residues" evidence="9">
    <location>
        <begin position="602"/>
        <end position="618"/>
    </location>
</feature>
<dbReference type="InterPro" id="IPR019460">
    <property type="entry name" value="Atg11_C"/>
</dbReference>
<dbReference type="SUPFAM" id="SSF57997">
    <property type="entry name" value="Tropomyosin"/>
    <property type="match status" value="1"/>
</dbReference>
<reference evidence="12" key="1">
    <citation type="submission" date="2018-02" db="EMBL/GenBank/DDBJ databases">
        <authorList>
            <person name="Silar P."/>
        </authorList>
    </citation>
    <scope>NUCLEOTIDE SEQUENCE [LARGE SCALE GENOMIC DNA]</scope>
    <source>
        <strain evidence="12">T</strain>
    </source>
</reference>
<keyword evidence="7" id="KW-0926">Vacuole</keyword>
<evidence type="ECO:0000259" key="10">
    <source>
        <dbReference type="Pfam" id="PF04108"/>
    </source>
</evidence>
<dbReference type="PANTHER" id="PTHR13222:SF1">
    <property type="entry name" value="RB1-INDUCIBLE COILED-COIL PROTEIN 1"/>
    <property type="match status" value="1"/>
</dbReference>
<evidence type="ECO:0000256" key="2">
    <source>
        <dbReference type="ARBA" id="ARBA00013804"/>
    </source>
</evidence>
<gene>
    <name evidence="12" type="ORF">PODCO_114210</name>
</gene>
<keyword evidence="13" id="KW-1185">Reference proteome</keyword>
<feature type="coiled-coil region" evidence="8">
    <location>
        <begin position="558"/>
        <end position="592"/>
    </location>
</feature>
<protein>
    <recommendedName>
        <fullName evidence="2 7">Autophagy-related protein 11</fullName>
    </recommendedName>
</protein>
<evidence type="ECO:0000256" key="6">
    <source>
        <dbReference type="ARBA" id="ARBA00023054"/>
    </source>
</evidence>
<feature type="region of interest" description="Disordered" evidence="9">
    <location>
        <begin position="1173"/>
        <end position="1203"/>
    </location>
</feature>
<feature type="region of interest" description="Disordered" evidence="9">
    <location>
        <begin position="1248"/>
        <end position="1385"/>
    </location>
</feature>
<evidence type="ECO:0000259" key="11">
    <source>
        <dbReference type="Pfam" id="PF10377"/>
    </source>
</evidence>
<comment type="similarity">
    <text evidence="1 7">Belongs to the ATG11 family.</text>
</comment>
<dbReference type="Pfam" id="PF04108">
    <property type="entry name" value="ATG17_like"/>
    <property type="match status" value="1"/>
</dbReference>
<keyword evidence="6 8" id="KW-0175">Coiled coil</keyword>
<evidence type="ECO:0000256" key="9">
    <source>
        <dbReference type="SAM" id="MobiDB-lite"/>
    </source>
</evidence>
<evidence type="ECO:0000256" key="5">
    <source>
        <dbReference type="ARBA" id="ARBA00023006"/>
    </source>
</evidence>
<feature type="coiled-coil region" evidence="8">
    <location>
        <begin position="634"/>
        <end position="728"/>
    </location>
</feature>
<evidence type="ECO:0000256" key="1">
    <source>
        <dbReference type="ARBA" id="ARBA00009729"/>
    </source>
</evidence>
<accession>A0ABY6RWR7</accession>
<dbReference type="Proteomes" id="UP000280685">
    <property type="component" value="Chromosome 1"/>
</dbReference>
<dbReference type="Pfam" id="PF10377">
    <property type="entry name" value="ATG11"/>
    <property type="match status" value="1"/>
</dbReference>
<comment type="function">
    <text evidence="7">Involved in cytoplasm to vacuole transport (Cvt), pexophagy, mitophagy and nucleophagy. Recruits mitochondria for their selective degradation via autophagy (mitophagy) during starvation. Works as scaffold proteins that recruit ATG proteins to the pre-autophagosome (PAS), the site of vesicle/autophagosome formation. Required for the Cvt vesicles completion.</text>
</comment>
<evidence type="ECO:0000313" key="12">
    <source>
        <dbReference type="EMBL" id="VBB72767.1"/>
    </source>
</evidence>
<feature type="domain" description="Autophagy-related protein 11 C-terminal" evidence="11">
    <location>
        <begin position="1074"/>
        <end position="1217"/>
    </location>
</feature>
<organism evidence="12 13">
    <name type="scientific">Podospora comata</name>
    <dbReference type="NCBI Taxonomy" id="48703"/>
    <lineage>
        <taxon>Eukaryota</taxon>
        <taxon>Fungi</taxon>
        <taxon>Dikarya</taxon>
        <taxon>Ascomycota</taxon>
        <taxon>Pezizomycotina</taxon>
        <taxon>Sordariomycetes</taxon>
        <taxon>Sordariomycetidae</taxon>
        <taxon>Sordariales</taxon>
        <taxon>Podosporaceae</taxon>
        <taxon>Podospora</taxon>
    </lineage>
</organism>
<sequence>MASQVLIAHTGQRLHLDASQASSLDNLKATVALNLSIPAQYIIALTPQGRPLKPQATHTEKEIYIYDSRLALGSSPGTPPPARSELPMPKEYRFSDAPDLIEDSRSIYAWQELYKARQVWAFRVVEDCRQMATAADDRYSEIDVMLRCLDAAVTNLESVIRGLEPKYAELTRWIPTARADYAALATGWEEYLSLARSIPVSSAMVRFMTGQEASDTKARLQRQATLEDLIDLETTRKAGRLAPAALRKFNNRVADLDKAATRLFQDAEDLFREFERTMARSAMDHSRDAHQLLQDIEAVAKKIDTDYQTTLEYTSSTRDALSQISKIAVNHTERLLPSMTKRAVELSNMLQYATQARNTLAAESTEFMRSIADITSLSSSVKAQINGVNQEDELSTFDHLRLVQQSPYMYASFVVEAIRRREWLEKVKQDSSTLANEMALFQEEEIKRRRKWYKSIARTYGPQTPTSESNVPGLEVNLLGEEESWPSMTRGDLEEFFALLQIPKADPEIVNDVGKLVAELYNPTRQQSRRMKAFKNGSVHEAALGRSGLLIRGDDDLLRTLQDEKVKLEGKLKTAESRVRRLEDLLHRQTQASRPSIGNLFQVPSQQLPDRNDSTISVRSPRITDDRRGSLEGADVLAQRIQQLESDLAAEKERSAGLERELNVQVAQHNNIKGQLSEVNSTKKDLLENMEAQKREFVEERKSFQEEIRQLQLRLEHTEDEIEHYGESREHEKTSYDERIRLLECEVLEKQDALLKYEGQVEVLRKETGLQRERLEAQERQLQHAQDERQDLVKKVEVTSEEAGHHVKTLHSLWGLLAPDASIPVDPTKLSEAIVGKINDVLSRLQRLDGDMSLLRLDLDSSQSAAKIAQAERASLEARFDTLRKAVSEERAKVAALEGKLADSRSQLQQLRSRLADGETGTESLRKQLEQQEKKIMVITEELASRTSQVGSMEEGARLLKEKLKESQVRLSELGAWFESRTEHAKEITQRLYAQNECLIRLLERLGFSVTRQDGNMTIQKAPRAERSTQSTIADSADLKLLYWMDSNNRQSESARYTAYLESLGYFDMDAFCETVIRRVRDIENIARKWRGYRDKAHALQKDAHNKIAFKQFKEGDLALFLPTKNQATGAWAAFNVGCPHYFLREQESHRLDNREWIVARISRIQDRVVDLSKSLQHQPGDRRRGLSTDAEPSKDDNDNPFGLSDGLRWYLIDAEEDKPGAPNTPGLAKSTVTVAANKVEAMADMHTHGRSGSKSGGLVGRGAAPSGIEGVSKTLSKSLESRRSSTGSRKALPFAIGVSRGRDSAVASETNSLRAAPADTPVATSPIQQHAVPQVTTQAVDARQTIGADGEEGSSTEAASAQQPRQSLSERVSHSLEQPAQSVGPSDLLKKSVVWDSLWNLDARYDIGPQYRQPLSRGLFEAGNSQGFIKIAYVKQGQKWSQTT</sequence>
<dbReference type="Gene3D" id="1.10.287.1490">
    <property type="match status" value="1"/>
</dbReference>
<dbReference type="PANTHER" id="PTHR13222">
    <property type="entry name" value="RB1-INDUCIBLE COILED-COIL"/>
    <property type="match status" value="1"/>
</dbReference>
<keyword evidence="5 7" id="KW-0072">Autophagy</keyword>